<dbReference type="Pfam" id="PF07044">
    <property type="entry name" value="DUF1329"/>
    <property type="match status" value="1"/>
</dbReference>
<dbReference type="EMBL" id="FR695871">
    <property type="protein sequence ID" value="CBX28977.1"/>
    <property type="molecule type" value="Genomic_DNA"/>
</dbReference>
<evidence type="ECO:0000313" key="1">
    <source>
        <dbReference type="EMBL" id="CBX28977.1"/>
    </source>
</evidence>
<gene>
    <name evidence="1" type="ORF">N47_P16820</name>
</gene>
<sequence>MLVPPLYRAVERGAWVVTPGTVNFKYKHTDSFLAASAKNAGKYDVSKEGDLIEKSTGEITFTNFYGMPFPKIDRNDPKAADKIIWNFNYQRYRLTGTRTAIHIAWINQSGEERFIGGLDSCLYMMGRPLGTEIKNTDKVLTYEFQNTLWPMSVKGTNTMSYVYIDERDNSNFAYVPAIRRIRQTTSTARSDPYMGSDAWLDMNYMWSGKNRSMKWKVVGEKTILVSFTSPNMIPMQESADGMAQPVYPYTGKLIKIYEVPGWKGDAWAPAPGVITYVPRKVWVVEQTPKDPYYNWGLHINYVDQETYVIWYKEVYDKSGAFRTWVSLLTHYSESPGGNNNTGDYDGQLYVDEKSRHATWSGRFSHPEAHLYMPASKISPGFFSTNNFLLLSK</sequence>
<protein>
    <recommendedName>
        <fullName evidence="2">DUF1329 domain-containing protein</fullName>
    </recommendedName>
</protein>
<reference evidence="1" key="1">
    <citation type="journal article" date="2011" name="Environ. Microbiol.">
        <title>Genomic insights into the metabolic potential of the polycyclic aromatic hydrocarbon degrading sulfate-reducing Deltaproteobacterium N47.</title>
        <authorList>
            <person name="Bergmann F."/>
            <person name="Selesi D."/>
            <person name="Weinmaier T."/>
            <person name="Tischler P."/>
            <person name="Rattei T."/>
            <person name="Meckenstock R.U."/>
        </authorList>
    </citation>
    <scope>NUCLEOTIDE SEQUENCE</scope>
</reference>
<proteinExistence type="predicted"/>
<dbReference type="InterPro" id="IPR010752">
    <property type="entry name" value="DUF1329"/>
</dbReference>
<dbReference type="CDD" id="cd16329">
    <property type="entry name" value="LolA_like"/>
    <property type="match status" value="1"/>
</dbReference>
<evidence type="ECO:0008006" key="2">
    <source>
        <dbReference type="Google" id="ProtNLM"/>
    </source>
</evidence>
<dbReference type="AlphaFoldDB" id="E1YEI3"/>
<accession>E1YEI3</accession>
<name>E1YEI3_9BACT</name>
<dbReference type="Gene3D" id="2.50.20.10">
    <property type="entry name" value="Lipoprotein localisation LolA/LolB/LppX"/>
    <property type="match status" value="1"/>
</dbReference>
<organism evidence="1">
    <name type="scientific">uncultured Desulfobacterium sp</name>
    <dbReference type="NCBI Taxonomy" id="201089"/>
    <lineage>
        <taxon>Bacteria</taxon>
        <taxon>Pseudomonadati</taxon>
        <taxon>Thermodesulfobacteriota</taxon>
        <taxon>Desulfobacteria</taxon>
        <taxon>Desulfobacterales</taxon>
        <taxon>Desulfobacteriaceae</taxon>
        <taxon>Desulfobacterium</taxon>
        <taxon>environmental samples</taxon>
    </lineage>
</organism>